<gene>
    <name evidence="21" type="primary">abcb8_0</name>
    <name evidence="21" type="ORF">g.126819</name>
</gene>
<keyword evidence="14 18" id="KW-0472">Membrane</keyword>
<evidence type="ECO:0000256" key="18">
    <source>
        <dbReference type="SAM" id="Phobius"/>
    </source>
</evidence>
<protein>
    <recommendedName>
        <fullName evidence="15">Mitochondrial potassium channel ATP-binding subunit</fullName>
    </recommendedName>
    <alternativeName>
        <fullName evidence="17">ATP-binding cassette sub-family B member 8, mitochondrial</fullName>
    </alternativeName>
    <alternativeName>
        <fullName evidence="16">Mitochondrial sulfonylurea-receptor</fullName>
    </alternativeName>
</protein>
<keyword evidence="3" id="KW-0813">Transport</keyword>
<dbReference type="GO" id="GO:0016887">
    <property type="term" value="F:ATP hydrolysis activity"/>
    <property type="evidence" value="ECO:0007669"/>
    <property type="project" value="InterPro"/>
</dbReference>
<dbReference type="InterPro" id="IPR027417">
    <property type="entry name" value="P-loop_NTPase"/>
</dbReference>
<organism evidence="21">
    <name type="scientific">Sipha flava</name>
    <name type="common">yellow sugarcane aphid</name>
    <dbReference type="NCBI Taxonomy" id="143950"/>
    <lineage>
        <taxon>Eukaryota</taxon>
        <taxon>Metazoa</taxon>
        <taxon>Ecdysozoa</taxon>
        <taxon>Arthropoda</taxon>
        <taxon>Hexapoda</taxon>
        <taxon>Insecta</taxon>
        <taxon>Pterygota</taxon>
        <taxon>Neoptera</taxon>
        <taxon>Paraneoptera</taxon>
        <taxon>Hemiptera</taxon>
        <taxon>Sternorrhyncha</taxon>
        <taxon>Aphidomorpha</taxon>
        <taxon>Aphidoidea</taxon>
        <taxon>Aphididae</taxon>
        <taxon>Sipha</taxon>
    </lineage>
</organism>
<dbReference type="InterPro" id="IPR003593">
    <property type="entry name" value="AAA+_ATPase"/>
</dbReference>
<dbReference type="InterPro" id="IPR017871">
    <property type="entry name" value="ABC_transporter-like_CS"/>
</dbReference>
<evidence type="ECO:0000256" key="6">
    <source>
        <dbReference type="ARBA" id="ARBA00022741"/>
    </source>
</evidence>
<evidence type="ECO:0000256" key="17">
    <source>
        <dbReference type="ARBA" id="ARBA00042968"/>
    </source>
</evidence>
<dbReference type="EMBL" id="GGMS01004906">
    <property type="protein sequence ID" value="MBY74109.1"/>
    <property type="molecule type" value="Transcribed_RNA"/>
</dbReference>
<comment type="subcellular location">
    <subcellularLocation>
        <location evidence="1">Mitochondrion inner membrane</location>
        <topology evidence="1">Multi-pass membrane protein</topology>
    </subcellularLocation>
</comment>
<comment type="similarity">
    <text evidence="2">Belongs to the ABC transporter superfamily. ABCB family. Multidrug resistance exporter (TC 3.A.1.201) subfamily.</text>
</comment>
<dbReference type="InterPro" id="IPR036640">
    <property type="entry name" value="ABC1_TM_sf"/>
</dbReference>
<evidence type="ECO:0000256" key="13">
    <source>
        <dbReference type="ARBA" id="ARBA00023128"/>
    </source>
</evidence>
<keyword evidence="13" id="KW-0496">Mitochondrion</keyword>
<dbReference type="GO" id="GO:0006813">
    <property type="term" value="P:potassium ion transport"/>
    <property type="evidence" value="ECO:0007669"/>
    <property type="project" value="UniProtKB-KW"/>
</dbReference>
<dbReference type="FunFam" id="3.40.50.300:FF:000403">
    <property type="entry name" value="ATP-binding cassette sub-family B member 8, mitochondrial"/>
    <property type="match status" value="1"/>
</dbReference>
<feature type="transmembrane region" description="Helical" evidence="18">
    <location>
        <begin position="324"/>
        <end position="346"/>
    </location>
</feature>
<dbReference type="PANTHER" id="PTHR43394:SF17">
    <property type="entry name" value="MITOCHONDRIAL POTASSIUM CHANNEL ATP-BINDING SUBUNIT"/>
    <property type="match status" value="1"/>
</dbReference>
<dbReference type="SMART" id="SM00382">
    <property type="entry name" value="AAA"/>
    <property type="match status" value="1"/>
</dbReference>
<dbReference type="Gene3D" id="3.40.50.300">
    <property type="entry name" value="P-loop containing nucleotide triphosphate hydrolases"/>
    <property type="match status" value="1"/>
</dbReference>
<dbReference type="InterPro" id="IPR003439">
    <property type="entry name" value="ABC_transporter-like_ATP-bd"/>
</dbReference>
<evidence type="ECO:0000259" key="19">
    <source>
        <dbReference type="PROSITE" id="PS50893"/>
    </source>
</evidence>
<keyword evidence="9" id="KW-0809">Transit peptide</keyword>
<evidence type="ECO:0000256" key="4">
    <source>
        <dbReference type="ARBA" id="ARBA00022538"/>
    </source>
</evidence>
<dbReference type="GO" id="GO:0015421">
    <property type="term" value="F:ABC-type oligopeptide transporter activity"/>
    <property type="evidence" value="ECO:0007669"/>
    <property type="project" value="TreeGrafter"/>
</dbReference>
<keyword evidence="6" id="KW-0547">Nucleotide-binding</keyword>
<dbReference type="AlphaFoldDB" id="A0A2S2Q8Q1"/>
<dbReference type="GO" id="GO:0005743">
    <property type="term" value="C:mitochondrial inner membrane"/>
    <property type="evidence" value="ECO:0007669"/>
    <property type="project" value="UniProtKB-SubCell"/>
</dbReference>
<dbReference type="PROSITE" id="PS00211">
    <property type="entry name" value="ABC_TRANSPORTER_1"/>
    <property type="match status" value="1"/>
</dbReference>
<feature type="transmembrane region" description="Helical" evidence="18">
    <location>
        <begin position="58"/>
        <end position="77"/>
    </location>
</feature>
<dbReference type="PROSITE" id="PS50893">
    <property type="entry name" value="ABC_TRANSPORTER_2"/>
    <property type="match status" value="1"/>
</dbReference>
<evidence type="ECO:0000256" key="8">
    <source>
        <dbReference type="ARBA" id="ARBA00022840"/>
    </source>
</evidence>
<evidence type="ECO:0000256" key="5">
    <source>
        <dbReference type="ARBA" id="ARBA00022692"/>
    </source>
</evidence>
<name>A0A2S2Q8Q1_9HEMI</name>
<dbReference type="InterPro" id="IPR039421">
    <property type="entry name" value="Type_1_exporter"/>
</dbReference>
<evidence type="ECO:0000259" key="20">
    <source>
        <dbReference type="PROSITE" id="PS50929"/>
    </source>
</evidence>
<feature type="transmembrane region" description="Helical" evidence="18">
    <location>
        <begin position="229"/>
        <end position="249"/>
    </location>
</feature>
<sequence length="748" mass="83211">MLIMLSAFRKVNLYTFEFDGKRVECQVQTVGRNNFMLISNRQASYSLFEKQNTPVIRFVYFTVSINILIFVMLRFFCSVPCNSSPLRAFVTRQPTRIYSSFIKHTSYRKPIQIPSINIQKLNPIWMLAGSTGYIGYRYLFNGSNIVQCAHKELEKSSENNYFDWNKLLSYLSPDLLNLLAAITAAFVVALCNLSIPINLQHVINTILQFARDGVQYDFEKLTKPLSKLLVLYLTQGISTFICISMLSKVGENVAIRMRYNLFSSILQQDLEFFDKTRTGDILQRLTTDVQEFKSSFKLVIVQGLKNATQLIGGVYALYNTSPEMTAAVAIVLPTIIVIGSFFGSILRKLSKEAQEQGTKATIIAEEVVGNMRTVRAFASESVECERFYTEIESNGLLHKKLGYGIGLFQAGSNVFLNGIVLGTIFLGGQLMTTSSLDPGQLMSFLMVTQMLQHSLGQFSLLFGHYVKGIAAGSRIFEYINKKPKTLLNGGVMIPFHSFKPEIEFKDITFAYPTRPEQIVLKDFNLTLPPGKVVAVVGSSGNGKSTIASLLMRFYDVNSGSIRIGGEDLKNIDQTWLRKRIIGLINQEPVLFAMSILENIRYGKPEATDNEVVEAAKIANADSFITAFPNGYNTVVGERGVTVSGGQKQRIAIARAILKNPAILILDEATSALDTESEMHVQSALESVSNGKTVLVIAHRLSTIKNADVIVVLDKGEIVEIGDHNSLLKKKGLYWNLMNQQASDKAKAA</sequence>
<evidence type="ECO:0000256" key="10">
    <source>
        <dbReference type="ARBA" id="ARBA00022958"/>
    </source>
</evidence>
<dbReference type="OrthoDB" id="6500128at2759"/>
<keyword evidence="8 21" id="KW-0067">ATP-binding</keyword>
<dbReference type="GO" id="GO:0005524">
    <property type="term" value="F:ATP binding"/>
    <property type="evidence" value="ECO:0007669"/>
    <property type="project" value="UniProtKB-KW"/>
</dbReference>
<dbReference type="CDD" id="cd18574">
    <property type="entry name" value="ABC_6TM_ABCB8_like"/>
    <property type="match status" value="1"/>
</dbReference>
<dbReference type="SUPFAM" id="SSF90123">
    <property type="entry name" value="ABC transporter transmembrane region"/>
    <property type="match status" value="1"/>
</dbReference>
<evidence type="ECO:0000256" key="2">
    <source>
        <dbReference type="ARBA" id="ARBA00007577"/>
    </source>
</evidence>
<evidence type="ECO:0000256" key="9">
    <source>
        <dbReference type="ARBA" id="ARBA00022946"/>
    </source>
</evidence>
<feature type="domain" description="ABC transmembrane type-1" evidence="20">
    <location>
        <begin position="179"/>
        <end position="467"/>
    </location>
</feature>
<evidence type="ECO:0000256" key="14">
    <source>
        <dbReference type="ARBA" id="ARBA00023136"/>
    </source>
</evidence>
<reference evidence="21" key="1">
    <citation type="submission" date="2018-04" db="EMBL/GenBank/DDBJ databases">
        <title>Transcriptome assembly of Sipha flava.</title>
        <authorList>
            <person name="Scully E.D."/>
            <person name="Geib S.M."/>
            <person name="Palmer N.A."/>
            <person name="Koch K."/>
            <person name="Bradshaw J."/>
            <person name="Heng-Moss T."/>
            <person name="Sarath G."/>
        </authorList>
    </citation>
    <scope>NUCLEOTIDE SEQUENCE</scope>
</reference>
<dbReference type="GO" id="GO:0090374">
    <property type="term" value="P:oligopeptide export from mitochondrion"/>
    <property type="evidence" value="ECO:0007669"/>
    <property type="project" value="TreeGrafter"/>
</dbReference>
<feature type="domain" description="ABC transporter" evidence="19">
    <location>
        <begin position="502"/>
        <end position="739"/>
    </location>
</feature>
<keyword evidence="7" id="KW-0999">Mitochondrion inner membrane</keyword>
<keyword evidence="4" id="KW-0633">Potassium transport</keyword>
<keyword evidence="10" id="KW-0630">Potassium</keyword>
<keyword evidence="12" id="KW-0406">Ion transport</keyword>
<dbReference type="Gene3D" id="1.20.1560.10">
    <property type="entry name" value="ABC transporter type 1, transmembrane domain"/>
    <property type="match status" value="1"/>
</dbReference>
<proteinExistence type="inferred from homology"/>
<dbReference type="Pfam" id="PF00005">
    <property type="entry name" value="ABC_tran"/>
    <property type="match status" value="1"/>
</dbReference>
<evidence type="ECO:0000313" key="21">
    <source>
        <dbReference type="EMBL" id="MBY74109.1"/>
    </source>
</evidence>
<evidence type="ECO:0000256" key="12">
    <source>
        <dbReference type="ARBA" id="ARBA00023065"/>
    </source>
</evidence>
<dbReference type="PANTHER" id="PTHR43394">
    <property type="entry name" value="ATP-DEPENDENT PERMEASE MDL1, MITOCHONDRIAL"/>
    <property type="match status" value="1"/>
</dbReference>
<dbReference type="PROSITE" id="PS50929">
    <property type="entry name" value="ABC_TM1F"/>
    <property type="match status" value="1"/>
</dbReference>
<evidence type="ECO:0000256" key="16">
    <source>
        <dbReference type="ARBA" id="ARBA00041416"/>
    </source>
</evidence>
<feature type="transmembrane region" description="Helical" evidence="18">
    <location>
        <begin position="175"/>
        <end position="195"/>
    </location>
</feature>
<keyword evidence="5 18" id="KW-0812">Transmembrane</keyword>
<evidence type="ECO:0000256" key="11">
    <source>
        <dbReference type="ARBA" id="ARBA00022989"/>
    </source>
</evidence>
<dbReference type="CDD" id="cd03249">
    <property type="entry name" value="ABC_MTABC3_MDL1_MDL2"/>
    <property type="match status" value="1"/>
</dbReference>
<dbReference type="Pfam" id="PF00664">
    <property type="entry name" value="ABC_membrane"/>
    <property type="match status" value="1"/>
</dbReference>
<dbReference type="InterPro" id="IPR011527">
    <property type="entry name" value="ABC1_TM_dom"/>
</dbReference>
<dbReference type="FunFam" id="1.20.1560.10:FF:000016">
    <property type="entry name" value="ATP-binding cassette sub-family B member 8, mitochondrial"/>
    <property type="match status" value="1"/>
</dbReference>
<dbReference type="SUPFAM" id="SSF52540">
    <property type="entry name" value="P-loop containing nucleoside triphosphate hydrolases"/>
    <property type="match status" value="1"/>
</dbReference>
<evidence type="ECO:0000256" key="3">
    <source>
        <dbReference type="ARBA" id="ARBA00022448"/>
    </source>
</evidence>
<evidence type="ECO:0000256" key="7">
    <source>
        <dbReference type="ARBA" id="ARBA00022792"/>
    </source>
</evidence>
<evidence type="ECO:0000256" key="15">
    <source>
        <dbReference type="ARBA" id="ARBA00040439"/>
    </source>
</evidence>
<keyword evidence="11 18" id="KW-1133">Transmembrane helix</keyword>
<accession>A0A2S2Q8Q1</accession>
<evidence type="ECO:0000256" key="1">
    <source>
        <dbReference type="ARBA" id="ARBA00004448"/>
    </source>
</evidence>